<gene>
    <name evidence="1" type="ORF">Ae201684_003248</name>
</gene>
<dbReference type="Proteomes" id="UP000481153">
    <property type="component" value="Unassembled WGS sequence"/>
</dbReference>
<dbReference type="EMBL" id="VJMJ01000036">
    <property type="protein sequence ID" value="KAF0741567.1"/>
    <property type="molecule type" value="Genomic_DNA"/>
</dbReference>
<sequence>MKFISVIATPATAAVMRGMKSHNTSQYNTTRPANWTNLTNWTHHGNWTGNWTNSSNWTSYNNTIGFNSTHGHLLHDDGFVVVGSHYP</sequence>
<evidence type="ECO:0000313" key="2">
    <source>
        <dbReference type="Proteomes" id="UP000481153"/>
    </source>
</evidence>
<evidence type="ECO:0000313" key="1">
    <source>
        <dbReference type="EMBL" id="KAF0741567.1"/>
    </source>
</evidence>
<reference evidence="1 2" key="1">
    <citation type="submission" date="2019-07" db="EMBL/GenBank/DDBJ databases">
        <title>Genomics analysis of Aphanomyces spp. identifies a new class of oomycete effector associated with host adaptation.</title>
        <authorList>
            <person name="Gaulin E."/>
        </authorList>
    </citation>
    <scope>NUCLEOTIDE SEQUENCE [LARGE SCALE GENOMIC DNA]</scope>
    <source>
        <strain evidence="1 2">ATCC 201684</strain>
    </source>
</reference>
<comment type="caution">
    <text evidence="1">The sequence shown here is derived from an EMBL/GenBank/DDBJ whole genome shotgun (WGS) entry which is preliminary data.</text>
</comment>
<accession>A0A6G0XMV4</accession>
<dbReference type="AlphaFoldDB" id="A0A6G0XMV4"/>
<keyword evidence="2" id="KW-1185">Reference proteome</keyword>
<organism evidence="1 2">
    <name type="scientific">Aphanomyces euteiches</name>
    <dbReference type="NCBI Taxonomy" id="100861"/>
    <lineage>
        <taxon>Eukaryota</taxon>
        <taxon>Sar</taxon>
        <taxon>Stramenopiles</taxon>
        <taxon>Oomycota</taxon>
        <taxon>Saprolegniomycetes</taxon>
        <taxon>Saprolegniales</taxon>
        <taxon>Verrucalvaceae</taxon>
        <taxon>Aphanomyces</taxon>
    </lineage>
</organism>
<proteinExistence type="predicted"/>
<name>A0A6G0XMV4_9STRA</name>
<protein>
    <submittedName>
        <fullName evidence="1">Uncharacterized protein</fullName>
    </submittedName>
</protein>